<gene>
    <name evidence="1" type="ORF">METZ01_LOCUS460455</name>
</gene>
<dbReference type="InterPro" id="IPR025534">
    <property type="entry name" value="DUF4420"/>
</dbReference>
<accession>A0A383AJ55</accession>
<feature type="non-terminal residue" evidence="1">
    <location>
        <position position="1"/>
    </location>
</feature>
<reference evidence="1" key="1">
    <citation type="submission" date="2018-05" db="EMBL/GenBank/DDBJ databases">
        <authorList>
            <person name="Lanie J.A."/>
            <person name="Ng W.-L."/>
            <person name="Kazmierczak K.M."/>
            <person name="Andrzejewski T.M."/>
            <person name="Davidsen T.M."/>
            <person name="Wayne K.J."/>
            <person name="Tettelin H."/>
            <person name="Glass J.I."/>
            <person name="Rusch D."/>
            <person name="Podicherti R."/>
            <person name="Tsui H.-C.T."/>
            <person name="Winkler M.E."/>
        </authorList>
    </citation>
    <scope>NUCLEOTIDE SEQUENCE</scope>
</reference>
<evidence type="ECO:0008006" key="2">
    <source>
        <dbReference type="Google" id="ProtNLM"/>
    </source>
</evidence>
<protein>
    <recommendedName>
        <fullName evidence="2">PD-(D/E)XK motif protein</fullName>
    </recommendedName>
</protein>
<name>A0A383AJ55_9ZZZZ</name>
<proteinExistence type="predicted"/>
<feature type="non-terminal residue" evidence="1">
    <location>
        <position position="197"/>
    </location>
</feature>
<organism evidence="1">
    <name type="scientific">marine metagenome</name>
    <dbReference type="NCBI Taxonomy" id="408172"/>
    <lineage>
        <taxon>unclassified sequences</taxon>
        <taxon>metagenomes</taxon>
        <taxon>ecological metagenomes</taxon>
    </lineage>
</organism>
<dbReference type="EMBL" id="UINC01192451">
    <property type="protein sequence ID" value="SVE07601.1"/>
    <property type="molecule type" value="Genomic_DNA"/>
</dbReference>
<evidence type="ECO:0000313" key="1">
    <source>
        <dbReference type="EMBL" id="SVE07601.1"/>
    </source>
</evidence>
<sequence length="197" mass="22019">VAEFLEASERHASWDHIDELLATGAPAVQVIRGSPPCEVRIGGAGQDITMRIPVSDQIDPAPLREQHLRLRTTKDGDQKYLELSTSNGDLFEDFYTFVCLVTDRVQLHGMDPLRAILETLGAWSALIQTRERLSPEAEYGLWGELWFLRHLADQLGWPAAIACWKGAESEEHDFGLPAVDVEVKTTVGESRRHMISS</sequence>
<dbReference type="Pfam" id="PF14390">
    <property type="entry name" value="DUF4420"/>
    <property type="match status" value="1"/>
</dbReference>
<dbReference type="AlphaFoldDB" id="A0A383AJ55"/>